<organism evidence="1 2">
    <name type="scientific">Rhodoferax mekongensis</name>
    <dbReference type="NCBI Taxonomy" id="3068341"/>
    <lineage>
        <taxon>Bacteria</taxon>
        <taxon>Pseudomonadati</taxon>
        <taxon>Pseudomonadota</taxon>
        <taxon>Betaproteobacteria</taxon>
        <taxon>Burkholderiales</taxon>
        <taxon>Comamonadaceae</taxon>
        <taxon>Rhodoferax</taxon>
    </lineage>
</organism>
<evidence type="ECO:0000313" key="1">
    <source>
        <dbReference type="EMBL" id="WNO03710.1"/>
    </source>
</evidence>
<dbReference type="Proteomes" id="UP001302257">
    <property type="component" value="Chromosome"/>
</dbReference>
<proteinExistence type="predicted"/>
<protein>
    <submittedName>
        <fullName evidence="1">DUF6492 family protein</fullName>
    </submittedName>
</protein>
<sequence>MKPLALYCKSYSTDLRRVVRLAQSVREFNVEHLSFYVSVPQTELPLFREHLSGLNVDLMADEDILRASPRINAAQVTNMPGSVAQQVVKSEFWRMNISSACVCLDSDALFIRPFGQADFLAPGGTPYTMLDEAHDLLEDALRQKRLRVVDAFQREADLVQQLFGRVGRRYSFGPFPLVWHRDVWHSLDERYLQPKGMSFADAITQAPIESRWYGEALLAYQAVPLLPCQALFKVYHYAWQFDQDQRRGIGAEQLARLYCGVIYQSAWERDMDWPAEGGNWFSRSGRRLRRGLGRI</sequence>
<dbReference type="Pfam" id="PF20102">
    <property type="entry name" value="DUF6492"/>
    <property type="match status" value="1"/>
</dbReference>
<keyword evidence="2" id="KW-1185">Reference proteome</keyword>
<gene>
    <name evidence="1" type="ORF">RAN89_12380</name>
</gene>
<dbReference type="EMBL" id="CP132507">
    <property type="protein sequence ID" value="WNO03710.1"/>
    <property type="molecule type" value="Genomic_DNA"/>
</dbReference>
<name>A0ABZ0AWQ3_9BURK</name>
<accession>A0ABZ0AWQ3</accession>
<dbReference type="RefSeq" id="WP_313866594.1">
    <property type="nucleotide sequence ID" value="NZ_CP132507.1"/>
</dbReference>
<dbReference type="InterPro" id="IPR045499">
    <property type="entry name" value="DUF6492"/>
</dbReference>
<reference evidence="1 2" key="1">
    <citation type="submission" date="2023-08" db="EMBL/GenBank/DDBJ databases">
        <title>Rhodoferax potami sp. nov. and Rhodoferax mekongensis sp. nov., isolated from the Mekong River in Thailand.</title>
        <authorList>
            <person name="Kitikhun S."/>
            <person name="Charoenyingcharoen P."/>
            <person name="Siriarchawattana P."/>
            <person name="Likhitrattanapisal S."/>
            <person name="Nilsakha T."/>
            <person name="Chanpet A."/>
            <person name="Rattanawaree P."/>
            <person name="Ingsriswang S."/>
        </authorList>
    </citation>
    <scope>NUCLEOTIDE SEQUENCE [LARGE SCALE GENOMIC DNA]</scope>
    <source>
        <strain evidence="1 2">TBRC 17307</strain>
    </source>
</reference>
<evidence type="ECO:0000313" key="2">
    <source>
        <dbReference type="Proteomes" id="UP001302257"/>
    </source>
</evidence>